<comment type="similarity">
    <text evidence="2 6">Belongs to the YIP1 family.</text>
</comment>
<dbReference type="GO" id="GO:0005802">
    <property type="term" value="C:trans-Golgi network"/>
    <property type="evidence" value="ECO:0007669"/>
    <property type="project" value="TreeGrafter"/>
</dbReference>
<sequence>MAYYANSQFNPAMGMASMGSMGSMQAQVDSAEEGVLSTGFLAAFGTSGYPDESSLLEELGVNFGHIAQKTKAVLLPISSGVGNEGLMNDSDLAGPVLFFLLFGIFLFLSRKSHFGYVYGFALVGTFLLYSILNLMADKHIDFMKTISVLGYSLLPLVLTALVGIGVNLNNLIGYLVGALAVLWCTFSASGIFIGYLQLSHVRVLVAYPLVLFYGVFTLLTLFQ</sequence>
<protein>
    <recommendedName>
        <fullName evidence="6">Protein YIP</fullName>
    </recommendedName>
</protein>
<comment type="subcellular location">
    <subcellularLocation>
        <location evidence="6">Golgi apparatus membrane</location>
        <topology evidence="6">Multi-pass membrane protein</topology>
    </subcellularLocation>
    <subcellularLocation>
        <location evidence="1">Membrane</location>
        <topology evidence="1">Multi-pass membrane protein</topology>
    </subcellularLocation>
</comment>
<accession>A0AAV5RJU5</accession>
<feature type="transmembrane region" description="Helical" evidence="6">
    <location>
        <begin position="172"/>
        <end position="196"/>
    </location>
</feature>
<evidence type="ECO:0000256" key="5">
    <source>
        <dbReference type="ARBA" id="ARBA00023136"/>
    </source>
</evidence>
<gene>
    <name evidence="8" type="ORF">DASB73_022350</name>
</gene>
<dbReference type="AlphaFoldDB" id="A0AAV5RJU5"/>
<keyword evidence="4 6" id="KW-1133">Transmembrane helix</keyword>
<dbReference type="InterPro" id="IPR006977">
    <property type="entry name" value="Yip1_dom"/>
</dbReference>
<dbReference type="Pfam" id="PF04893">
    <property type="entry name" value="Yip1"/>
    <property type="match status" value="1"/>
</dbReference>
<evidence type="ECO:0000256" key="3">
    <source>
        <dbReference type="ARBA" id="ARBA00022692"/>
    </source>
</evidence>
<evidence type="ECO:0000256" key="6">
    <source>
        <dbReference type="RuleBase" id="RU361264"/>
    </source>
</evidence>
<dbReference type="InterPro" id="IPR045231">
    <property type="entry name" value="Yip1/4-like"/>
</dbReference>
<dbReference type="GO" id="GO:0048280">
    <property type="term" value="P:vesicle fusion with Golgi apparatus"/>
    <property type="evidence" value="ECO:0007669"/>
    <property type="project" value="TreeGrafter"/>
</dbReference>
<evidence type="ECO:0000256" key="2">
    <source>
        <dbReference type="ARBA" id="ARBA00010596"/>
    </source>
</evidence>
<feature type="transmembrane region" description="Helical" evidence="6">
    <location>
        <begin position="148"/>
        <end position="166"/>
    </location>
</feature>
<keyword evidence="5 6" id="KW-0472">Membrane</keyword>
<keyword evidence="9" id="KW-1185">Reference proteome</keyword>
<evidence type="ECO:0000313" key="8">
    <source>
        <dbReference type="EMBL" id="GMM51277.1"/>
    </source>
</evidence>
<evidence type="ECO:0000313" key="9">
    <source>
        <dbReference type="Proteomes" id="UP001362899"/>
    </source>
</evidence>
<organism evidence="8 9">
    <name type="scientific">Starmerella bacillaris</name>
    <name type="common">Yeast</name>
    <name type="synonym">Candida zemplinina</name>
    <dbReference type="NCBI Taxonomy" id="1247836"/>
    <lineage>
        <taxon>Eukaryota</taxon>
        <taxon>Fungi</taxon>
        <taxon>Dikarya</taxon>
        <taxon>Ascomycota</taxon>
        <taxon>Saccharomycotina</taxon>
        <taxon>Dipodascomycetes</taxon>
        <taxon>Dipodascales</taxon>
        <taxon>Trichomonascaceae</taxon>
        <taxon>Starmerella</taxon>
    </lineage>
</organism>
<feature type="domain" description="Yip1" evidence="7">
    <location>
        <begin position="86"/>
        <end position="218"/>
    </location>
</feature>
<dbReference type="EMBL" id="BTGC01000003">
    <property type="protein sequence ID" value="GMM51277.1"/>
    <property type="molecule type" value="Genomic_DNA"/>
</dbReference>
<feature type="transmembrane region" description="Helical" evidence="6">
    <location>
        <begin position="115"/>
        <end position="136"/>
    </location>
</feature>
<keyword evidence="3 6" id="KW-0812">Transmembrane</keyword>
<dbReference type="GO" id="GO:0006888">
    <property type="term" value="P:endoplasmic reticulum to Golgi vesicle-mediated transport"/>
    <property type="evidence" value="ECO:0007669"/>
    <property type="project" value="InterPro"/>
</dbReference>
<proteinExistence type="inferred from homology"/>
<dbReference type="PANTHER" id="PTHR21236">
    <property type="entry name" value="GOLGI MEMBRANE PROTEIN YIP1"/>
    <property type="match status" value="1"/>
</dbReference>
<dbReference type="PANTHER" id="PTHR21236:SF2">
    <property type="entry name" value="PROTEIN YIPF"/>
    <property type="match status" value="1"/>
</dbReference>
<feature type="transmembrane region" description="Helical" evidence="6">
    <location>
        <begin position="203"/>
        <end position="222"/>
    </location>
</feature>
<evidence type="ECO:0000259" key="7">
    <source>
        <dbReference type="Pfam" id="PF04893"/>
    </source>
</evidence>
<name>A0AAV5RJU5_STABA</name>
<comment type="caution">
    <text evidence="8">The sequence shown here is derived from an EMBL/GenBank/DDBJ whole genome shotgun (WGS) entry which is preliminary data.</text>
</comment>
<evidence type="ECO:0000256" key="4">
    <source>
        <dbReference type="ARBA" id="ARBA00022989"/>
    </source>
</evidence>
<dbReference type="GO" id="GO:0000139">
    <property type="term" value="C:Golgi membrane"/>
    <property type="evidence" value="ECO:0007669"/>
    <property type="project" value="UniProtKB-SubCell"/>
</dbReference>
<evidence type="ECO:0000256" key="1">
    <source>
        <dbReference type="ARBA" id="ARBA00004141"/>
    </source>
</evidence>
<feature type="transmembrane region" description="Helical" evidence="6">
    <location>
        <begin position="92"/>
        <end position="109"/>
    </location>
</feature>
<reference evidence="8 9" key="1">
    <citation type="journal article" date="2023" name="Elife">
        <title>Identification of key yeast species and microbe-microbe interactions impacting larval growth of Drosophila in the wild.</title>
        <authorList>
            <person name="Mure A."/>
            <person name="Sugiura Y."/>
            <person name="Maeda R."/>
            <person name="Honda K."/>
            <person name="Sakurai N."/>
            <person name="Takahashi Y."/>
            <person name="Watada M."/>
            <person name="Katoh T."/>
            <person name="Gotoh A."/>
            <person name="Gotoh Y."/>
            <person name="Taniguchi I."/>
            <person name="Nakamura K."/>
            <person name="Hayashi T."/>
            <person name="Katayama T."/>
            <person name="Uemura T."/>
            <person name="Hattori Y."/>
        </authorList>
    </citation>
    <scope>NUCLEOTIDE SEQUENCE [LARGE SCALE GENOMIC DNA]</scope>
    <source>
        <strain evidence="8 9">SB-73</strain>
    </source>
</reference>
<dbReference type="Proteomes" id="UP001362899">
    <property type="component" value="Unassembled WGS sequence"/>
</dbReference>